<dbReference type="Proteomes" id="UP000616885">
    <property type="component" value="Unassembled WGS sequence"/>
</dbReference>
<dbReference type="EMBL" id="JADCTT010000003">
    <property type="protein sequence ID" value="KAF9756080.1"/>
    <property type="molecule type" value="Genomic_DNA"/>
</dbReference>
<dbReference type="InterPro" id="IPR053137">
    <property type="entry name" value="NLR-like"/>
</dbReference>
<reference evidence="1" key="1">
    <citation type="submission" date="2020-10" db="EMBL/GenBank/DDBJ databases">
        <title>High-Quality Genome Resource of Clonostachys rosea strain S41 by Oxford Nanopore Long-Read Sequencing.</title>
        <authorList>
            <person name="Wang H."/>
        </authorList>
    </citation>
    <scope>NUCLEOTIDE SEQUENCE</scope>
    <source>
        <strain evidence="1">S41</strain>
    </source>
</reference>
<comment type="caution">
    <text evidence="1">The sequence shown here is derived from an EMBL/GenBank/DDBJ whole genome shotgun (WGS) entry which is preliminary data.</text>
</comment>
<dbReference type="PANTHER" id="PTHR46082">
    <property type="entry name" value="ATP/GTP-BINDING PROTEIN-RELATED"/>
    <property type="match status" value="1"/>
</dbReference>
<sequence length="180" mass="19852">MVLDNTDDMQLFFGSPVAASSLAGVSQAGPGRFSDYIPECRHRSLLVTTRNKQLGVRLAKGRQPVEVSCINKDKSEQLLLATLGNIGATTTELSLLSSQLEHLPLALVQAAAFIQETCITVAKYLQLLSESDKNIVRLLSKEFETVGRDSSNPKPWPKHRFSRSSRLSGSTFWQVSFSRL</sequence>
<name>A0A8H7NHM7_BIOOC</name>
<proteinExistence type="predicted"/>
<evidence type="ECO:0000313" key="2">
    <source>
        <dbReference type="Proteomes" id="UP000616885"/>
    </source>
</evidence>
<evidence type="ECO:0000313" key="1">
    <source>
        <dbReference type="EMBL" id="KAF9756080.1"/>
    </source>
</evidence>
<evidence type="ECO:0008006" key="3">
    <source>
        <dbReference type="Google" id="ProtNLM"/>
    </source>
</evidence>
<gene>
    <name evidence="1" type="ORF">IM811_011521</name>
</gene>
<organism evidence="1 2">
    <name type="scientific">Bionectria ochroleuca</name>
    <name type="common">Gliocladium roseum</name>
    <dbReference type="NCBI Taxonomy" id="29856"/>
    <lineage>
        <taxon>Eukaryota</taxon>
        <taxon>Fungi</taxon>
        <taxon>Dikarya</taxon>
        <taxon>Ascomycota</taxon>
        <taxon>Pezizomycotina</taxon>
        <taxon>Sordariomycetes</taxon>
        <taxon>Hypocreomycetidae</taxon>
        <taxon>Hypocreales</taxon>
        <taxon>Bionectriaceae</taxon>
        <taxon>Clonostachys</taxon>
    </lineage>
</organism>
<accession>A0A8H7NHM7</accession>
<dbReference type="AlphaFoldDB" id="A0A8H7NHM7"/>
<dbReference type="PANTHER" id="PTHR46082:SF6">
    <property type="entry name" value="AAA+ ATPASE DOMAIN-CONTAINING PROTEIN-RELATED"/>
    <property type="match status" value="1"/>
</dbReference>
<protein>
    <recommendedName>
        <fullName evidence="3">NB-ARC domain-containing protein</fullName>
    </recommendedName>
</protein>